<dbReference type="AlphaFoldDB" id="A0A2H1WNZ9"/>
<gene>
    <name evidence="1" type="ORF">SFRICE_029136</name>
</gene>
<evidence type="ECO:0000313" key="1">
    <source>
        <dbReference type="EMBL" id="SOQ54758.1"/>
    </source>
</evidence>
<sequence>MSASVKVSAKRIRDSVVHKINGEFGNLHFMQRNKARSELGKQFVPVTGAPTNSNKTDKTQISKPLTAQLARWLGNWLPCNASRTQLVGVTNHSSLHSLLDFHHLILRQGIVMGSLNGLTPKILEKSPSNNIAQ</sequence>
<accession>A0A2H1WNZ9</accession>
<protein>
    <submittedName>
        <fullName evidence="1">SFRICE_029136</fullName>
    </submittedName>
</protein>
<name>A0A2H1WNZ9_SPOFR</name>
<organism evidence="1">
    <name type="scientific">Spodoptera frugiperda</name>
    <name type="common">Fall armyworm</name>
    <dbReference type="NCBI Taxonomy" id="7108"/>
    <lineage>
        <taxon>Eukaryota</taxon>
        <taxon>Metazoa</taxon>
        <taxon>Ecdysozoa</taxon>
        <taxon>Arthropoda</taxon>
        <taxon>Hexapoda</taxon>
        <taxon>Insecta</taxon>
        <taxon>Pterygota</taxon>
        <taxon>Neoptera</taxon>
        <taxon>Endopterygota</taxon>
        <taxon>Lepidoptera</taxon>
        <taxon>Glossata</taxon>
        <taxon>Ditrysia</taxon>
        <taxon>Noctuoidea</taxon>
        <taxon>Noctuidae</taxon>
        <taxon>Amphipyrinae</taxon>
        <taxon>Spodoptera</taxon>
    </lineage>
</organism>
<dbReference type="EMBL" id="ODYU01009981">
    <property type="protein sequence ID" value="SOQ54758.1"/>
    <property type="molecule type" value="Genomic_DNA"/>
</dbReference>
<reference evidence="1" key="1">
    <citation type="submission" date="2016-07" db="EMBL/GenBank/DDBJ databases">
        <authorList>
            <person name="Bretaudeau A."/>
        </authorList>
    </citation>
    <scope>NUCLEOTIDE SEQUENCE</scope>
    <source>
        <strain evidence="1">Rice</strain>
        <tissue evidence="1">Whole body</tissue>
    </source>
</reference>
<proteinExistence type="predicted"/>